<reference evidence="2 3" key="1">
    <citation type="submission" date="2013-06" db="EMBL/GenBank/DDBJ databases">
        <authorList>
            <person name="Weinstock G."/>
            <person name="Sodergren E."/>
            <person name="Clifton S."/>
            <person name="Fulton L."/>
            <person name="Fulton B."/>
            <person name="Courtney L."/>
            <person name="Fronick C."/>
            <person name="Harrison M."/>
            <person name="Strong C."/>
            <person name="Farmer C."/>
            <person name="Delahaunty K."/>
            <person name="Markovic C."/>
            <person name="Hall O."/>
            <person name="Minx P."/>
            <person name="Tomlinson C."/>
            <person name="Mitreva M."/>
            <person name="Nelson J."/>
            <person name="Hou S."/>
            <person name="Wollam A."/>
            <person name="Pepin K.H."/>
            <person name="Johnson M."/>
            <person name="Bhonagiri V."/>
            <person name="Nash W.E."/>
            <person name="Warren W."/>
            <person name="Chinwalla A."/>
            <person name="Mardis E.R."/>
            <person name="Wilson R.K."/>
        </authorList>
    </citation>
    <scope>NUCLEOTIDE SEQUENCE [LARGE SCALE GENOMIC DNA]</scope>
    <source>
        <strain evidence="2 3">ATCC 51271</strain>
    </source>
</reference>
<dbReference type="InterPro" id="IPR027417">
    <property type="entry name" value="P-loop_NTPase"/>
</dbReference>
<dbReference type="InterPro" id="IPR055048">
    <property type="entry name" value="SNaCT14"/>
</dbReference>
<dbReference type="EMBL" id="ACIL03000022">
    <property type="protein sequence ID" value="ESL01533.1"/>
    <property type="molecule type" value="Genomic_DNA"/>
</dbReference>
<dbReference type="PROSITE" id="PS50837">
    <property type="entry name" value="NACHT"/>
    <property type="match status" value="1"/>
</dbReference>
<evidence type="ECO:0000313" key="3">
    <source>
        <dbReference type="Proteomes" id="UP000018227"/>
    </source>
</evidence>
<dbReference type="PANTHER" id="PTHR46844:SF1">
    <property type="entry name" value="SLR5058 PROTEIN"/>
    <property type="match status" value="1"/>
</dbReference>
<dbReference type="HOGENOM" id="CLU_352610_0_0_9"/>
<evidence type="ECO:0000313" key="2">
    <source>
        <dbReference type="EMBL" id="ESL01533.1"/>
    </source>
</evidence>
<dbReference type="SUPFAM" id="SSF52540">
    <property type="entry name" value="P-loop containing nucleoside triphosphate hydrolases"/>
    <property type="match status" value="1"/>
</dbReference>
<keyword evidence="3" id="KW-1185">Reference proteome</keyword>
<dbReference type="Pfam" id="PF05729">
    <property type="entry name" value="NACHT"/>
    <property type="match status" value="1"/>
</dbReference>
<feature type="domain" description="NACHT" evidence="1">
    <location>
        <begin position="224"/>
        <end position="342"/>
    </location>
</feature>
<dbReference type="eggNOG" id="COG5635">
    <property type="taxonomic scope" value="Bacteria"/>
</dbReference>
<dbReference type="OrthoDB" id="2081291at2"/>
<dbReference type="Pfam" id="PF22720">
    <property type="entry name" value="SNaCT14"/>
    <property type="match status" value="1"/>
</dbReference>
<dbReference type="Gene3D" id="3.40.50.300">
    <property type="entry name" value="P-loop containing nucleotide triphosphate hydrolases"/>
    <property type="match status" value="1"/>
</dbReference>
<gene>
    <name evidence="2" type="ORF">GCWU0000282_003287</name>
</gene>
<organism evidence="2 3">
    <name type="scientific">Catonella morbi ATCC 51271</name>
    <dbReference type="NCBI Taxonomy" id="592026"/>
    <lineage>
        <taxon>Bacteria</taxon>
        <taxon>Bacillati</taxon>
        <taxon>Bacillota</taxon>
        <taxon>Clostridia</taxon>
        <taxon>Lachnospirales</taxon>
        <taxon>Lachnospiraceae</taxon>
        <taxon>Catonella</taxon>
    </lineage>
</organism>
<comment type="caution">
    <text evidence="2">The sequence shown here is derived from an EMBL/GenBank/DDBJ whole genome shotgun (WGS) entry which is preliminary data.</text>
</comment>
<dbReference type="Proteomes" id="UP000018227">
    <property type="component" value="Unassembled WGS sequence"/>
</dbReference>
<dbReference type="STRING" id="592026.GCWU0000282_003287"/>
<name>V2XXS8_9FIRM</name>
<sequence length="778" mass="90770">MDTGGYWMQFNEFAQKLSQVIRAGANTCTFTKTILEAIIIEDGHDILVGYTESSFKSYFNGKNKISGISKKIAVYVSPKEFIEYLKSFPKNTTKQLYNIFKDDIDDIKPANTYEKIAELFANIIIDASGTKKNGVNGNKKCDIYTPLKLSPNDTPKCLPITQTFQKYLNDASVYYSTKKTLLFAEKPCPFYDLYVCNDIKRNKLFESGESIRGVTVEKLEQEAKYIIIQGLGGIGKSMLMTHLFLSSAKQVETTGSIPLLLSLKDYKDNDSSIVDFILKSVNEYDSSISKEDIIDSLVQKRLILLLDGLDEIQSSIRDTFNQHLESLLKAYSGNTIIITSRPVHMFISYSKFTIFDIQDLTKEQALELIRKLDFWDKEGKNSFMMALDNNLYRTHKEFASNPLLLTIMLMTYSSFGEVPAKMHVFYSKAYETMARLHDASKGSFKRPLHTKLTPEEFAKYFAQFCARTYMDEVLEFDSLHFTGYMKKVLKTADPEHQNSLPRDFLLDLTENLCIMYSEGERYYFIHRSFQEYFTAVYFASEYDTNLVKVGNYFENLRNRSYTDRTFDMLYDMIPQKIERFIFLPFLEKLISGFEKEGKDEYWEFLKTIYPVLYFEEGDVGVSYLNIASSFLYRFIIYDKHLDVVSELEYCDWPSEIYELPARNWVNAYSNFLIDEAYDRFPDYDSIPRNFLLSTELVEEDDIPSLYSDYFGDPEAEGMTIDIEISELIEEPEQYITLKNYMEQDDFPLFREYRNIKNYYHNLKERTKLETSSDDLFDN</sequence>
<evidence type="ECO:0000259" key="1">
    <source>
        <dbReference type="PROSITE" id="PS50837"/>
    </source>
</evidence>
<proteinExistence type="predicted"/>
<protein>
    <submittedName>
        <fullName evidence="2">NACHT domain protein</fullName>
    </submittedName>
</protein>
<dbReference type="InterPro" id="IPR007111">
    <property type="entry name" value="NACHT_NTPase"/>
</dbReference>
<dbReference type="AlphaFoldDB" id="V2XXS8"/>
<dbReference type="PANTHER" id="PTHR46844">
    <property type="entry name" value="SLR5058 PROTEIN"/>
    <property type="match status" value="1"/>
</dbReference>
<accession>V2XXS8</accession>